<sequence length="58" mass="6350">IQDVAVCKNELFCLHPEWEGLTSLPVVCGALCGTSDKERPVEPGCSNLLSFPKFCHCQ</sequence>
<dbReference type="AlphaFoldDB" id="B4XR21"/>
<proteinExistence type="predicted"/>
<accession>B4XR21</accession>
<organism evidence="1">
    <name type="scientific">Capra hircus</name>
    <name type="common">Goat</name>
    <dbReference type="NCBI Taxonomy" id="9925"/>
    <lineage>
        <taxon>Eukaryota</taxon>
        <taxon>Metazoa</taxon>
        <taxon>Chordata</taxon>
        <taxon>Craniata</taxon>
        <taxon>Vertebrata</taxon>
        <taxon>Euteleostomi</taxon>
        <taxon>Mammalia</taxon>
        <taxon>Eutheria</taxon>
        <taxon>Laurasiatheria</taxon>
        <taxon>Artiodactyla</taxon>
        <taxon>Ruminantia</taxon>
        <taxon>Pecora</taxon>
        <taxon>Bovidae</taxon>
        <taxon>Caprinae</taxon>
        <taxon>Capra</taxon>
    </lineage>
</organism>
<feature type="non-terminal residue" evidence="1">
    <location>
        <position position="1"/>
    </location>
</feature>
<evidence type="ECO:0000313" key="1">
    <source>
        <dbReference type="EMBL" id="ABW96568.1"/>
    </source>
</evidence>
<gene>
    <name evidence="1" type="primary">HPS5</name>
</gene>
<feature type="non-terminal residue" evidence="1">
    <location>
        <position position="58"/>
    </location>
</feature>
<dbReference type="EMBL" id="EU074678">
    <property type="protein sequence ID" value="ABW96568.1"/>
    <property type="molecule type" value="Genomic_DNA"/>
</dbReference>
<protein>
    <submittedName>
        <fullName evidence="1">Hermansky-Pudlak syndrome 5 protein</fullName>
    </submittedName>
</protein>
<name>B4XR21_CAPHI</name>
<reference evidence="1" key="1">
    <citation type="journal article" date="2012" name="Animal">
        <title>On the way to functional agro biodiversity: coat colour gene variability in goats.</title>
        <authorList>
            <person name="Nicoloso L."/>
            <person name="Negrini R."/>
            <person name="Ajmone-Marsan P."/>
            <person name="Crepaldi P."/>
        </authorList>
    </citation>
    <scope>NUCLEOTIDE SEQUENCE</scope>
</reference>